<proteinExistence type="predicted"/>
<dbReference type="OrthoDB" id="3378680at2"/>
<evidence type="ECO:0000256" key="1">
    <source>
        <dbReference type="SAM" id="Phobius"/>
    </source>
</evidence>
<sequence length="157" mass="17386">MGSYIDSNLITNERVIKEAQVSWWSQWPFFVIGGLFLLSGMGASLAPNEDGGAGVILFIAVSFIVFAIIRVISTELALTTKRVIAKTGFIRRNTIELRLEKVEGFVVNQSIFGRIFNYGSVVVSGTGGIKTPIPFIYNPAEFRMVVNEFLENPSQFD</sequence>
<dbReference type="eggNOG" id="COG3428">
    <property type="taxonomic scope" value="Bacteria"/>
</dbReference>
<dbReference type="STRING" id="259536.Psyc_0188"/>
<dbReference type="PANTHER" id="PTHR37938:SF1">
    <property type="entry name" value="BLL0215 PROTEIN"/>
    <property type="match status" value="1"/>
</dbReference>
<organism evidence="3 4">
    <name type="scientific">Psychrobacter arcticus (strain DSM 17307 / VKM B-2377 / 273-4)</name>
    <dbReference type="NCBI Taxonomy" id="259536"/>
    <lineage>
        <taxon>Bacteria</taxon>
        <taxon>Pseudomonadati</taxon>
        <taxon>Pseudomonadota</taxon>
        <taxon>Gammaproteobacteria</taxon>
        <taxon>Moraxellales</taxon>
        <taxon>Moraxellaceae</taxon>
        <taxon>Psychrobacter</taxon>
    </lineage>
</organism>
<keyword evidence="1" id="KW-1133">Transmembrane helix</keyword>
<keyword evidence="4" id="KW-1185">Reference proteome</keyword>
<feature type="transmembrane region" description="Helical" evidence="1">
    <location>
        <begin position="27"/>
        <end position="46"/>
    </location>
</feature>
<gene>
    <name evidence="3" type="ordered locus">Psyc_0188</name>
</gene>
<evidence type="ECO:0000259" key="2">
    <source>
        <dbReference type="Pfam" id="PF03703"/>
    </source>
</evidence>
<dbReference type="PANTHER" id="PTHR37938">
    <property type="entry name" value="BLL0215 PROTEIN"/>
    <property type="match status" value="1"/>
</dbReference>
<dbReference type="Pfam" id="PF03703">
    <property type="entry name" value="bPH_2"/>
    <property type="match status" value="1"/>
</dbReference>
<dbReference type="InterPro" id="IPR005182">
    <property type="entry name" value="YdbS-like_PH"/>
</dbReference>
<dbReference type="HOGENOM" id="CLU_111557_1_0_6"/>
<accession>Q4FV97</accession>
<name>Q4FV97_PSYA2</name>
<keyword evidence="1" id="KW-0472">Membrane</keyword>
<feature type="domain" description="YdbS-like PH" evidence="2">
    <location>
        <begin position="74"/>
        <end position="133"/>
    </location>
</feature>
<protein>
    <recommendedName>
        <fullName evidence="2">YdbS-like PH domain-containing protein</fullName>
    </recommendedName>
</protein>
<evidence type="ECO:0000313" key="3">
    <source>
        <dbReference type="EMBL" id="AAZ18061.1"/>
    </source>
</evidence>
<dbReference type="Proteomes" id="UP000000546">
    <property type="component" value="Chromosome"/>
</dbReference>
<dbReference type="KEGG" id="par:Psyc_0188"/>
<dbReference type="RefSeq" id="WP_011279500.1">
    <property type="nucleotide sequence ID" value="NC_007204.1"/>
</dbReference>
<keyword evidence="1" id="KW-0812">Transmembrane</keyword>
<dbReference type="AlphaFoldDB" id="Q4FV97"/>
<feature type="transmembrane region" description="Helical" evidence="1">
    <location>
        <begin position="52"/>
        <end position="72"/>
    </location>
</feature>
<evidence type="ECO:0000313" key="4">
    <source>
        <dbReference type="Proteomes" id="UP000000546"/>
    </source>
</evidence>
<reference evidence="3 4" key="1">
    <citation type="journal article" date="2010" name="Appl. Environ. Microbiol.">
        <title>The genome sequence of Psychrobacter arcticus 273-4, a psychroactive Siberian permafrost bacterium, reveals mechanisms for adaptation to low-temperature growth.</title>
        <authorList>
            <person name="Ayala-del-Rio H.L."/>
            <person name="Chain P.S."/>
            <person name="Grzymski J.J."/>
            <person name="Ponder M.A."/>
            <person name="Ivanova N."/>
            <person name="Bergholz P.W."/>
            <person name="Di Bartolo G."/>
            <person name="Hauser L."/>
            <person name="Land M."/>
            <person name="Bakermans C."/>
            <person name="Rodrigues D."/>
            <person name="Klappenbach J."/>
            <person name="Zarka D."/>
            <person name="Larimer F."/>
            <person name="Richardson P."/>
            <person name="Murray A."/>
            <person name="Thomashow M."/>
            <person name="Tiedje J.M."/>
        </authorList>
    </citation>
    <scope>NUCLEOTIDE SEQUENCE [LARGE SCALE GENOMIC DNA]</scope>
    <source>
        <strain evidence="4">DSM 17307 / VKM B-2377 / 273-4</strain>
    </source>
</reference>
<dbReference type="EMBL" id="CP000082">
    <property type="protein sequence ID" value="AAZ18061.1"/>
    <property type="molecule type" value="Genomic_DNA"/>
</dbReference>